<organism evidence="1 2">
    <name type="scientific">Pseudoalteromonas fenneropenaei</name>
    <dbReference type="NCBI Taxonomy" id="1737459"/>
    <lineage>
        <taxon>Bacteria</taxon>
        <taxon>Pseudomonadati</taxon>
        <taxon>Pseudomonadota</taxon>
        <taxon>Gammaproteobacteria</taxon>
        <taxon>Alteromonadales</taxon>
        <taxon>Pseudoalteromonadaceae</taxon>
        <taxon>Pseudoalteromonas</taxon>
    </lineage>
</organism>
<dbReference type="EMBL" id="JBHRSD010000001">
    <property type="protein sequence ID" value="MFC3031095.1"/>
    <property type="molecule type" value="Genomic_DNA"/>
</dbReference>
<comment type="caution">
    <text evidence="1">The sequence shown here is derived from an EMBL/GenBank/DDBJ whole genome shotgun (WGS) entry which is preliminary data.</text>
</comment>
<sequence length="392" mass="44242">MAAAEVKLDAFVNIGAFASNSEYVGVRSQVSQHDAVFAGQLDWKQLSSAGLQAEWQLSQEWQIIGQAIIKDDASHDAEDRIKLAFVRYSPTPNITLRAGRTAFDLYMMTDFRDIGYAYSTTHLPTEFYGIIPNESVDGLDISYKSNTDLGLLTTKAYFGKSTAPIISDGDFRWDFTADNIMGLVLQLEQDNWLFRANHTLTEADDGYPGQQELVGGLAQVPPNIWPMAMELKDSLQFTNTKLRYSALGLRFDNIDYVVQSEVSFVDSRSILLNNLLSAYISVSKRVAEHTFTFTHAHIQADAPEIAEPLVALPPLMVLYDAVKTATDFYRLRQDSYSLSWRYDLSDTWAVKCQYDFNKVAHQPSGLYLHDFTQPEDKTFSSFSITSNWIFEL</sequence>
<dbReference type="Proteomes" id="UP001595453">
    <property type="component" value="Unassembled WGS sequence"/>
</dbReference>
<evidence type="ECO:0000313" key="2">
    <source>
        <dbReference type="Proteomes" id="UP001595453"/>
    </source>
</evidence>
<protein>
    <recommendedName>
        <fullName evidence="3">Porin</fullName>
    </recommendedName>
</protein>
<name>A0ABV7CEI7_9GAMM</name>
<proteinExistence type="predicted"/>
<evidence type="ECO:0008006" key="3">
    <source>
        <dbReference type="Google" id="ProtNLM"/>
    </source>
</evidence>
<evidence type="ECO:0000313" key="1">
    <source>
        <dbReference type="EMBL" id="MFC3031095.1"/>
    </source>
</evidence>
<dbReference type="RefSeq" id="WP_377119984.1">
    <property type="nucleotide sequence ID" value="NZ_JBHRSD010000001.1"/>
</dbReference>
<accession>A0ABV7CEI7</accession>
<gene>
    <name evidence="1" type="ORF">ACFOEE_00950</name>
</gene>
<keyword evidence="2" id="KW-1185">Reference proteome</keyword>
<dbReference type="SUPFAM" id="SSF56935">
    <property type="entry name" value="Porins"/>
    <property type="match status" value="1"/>
</dbReference>
<reference evidence="2" key="1">
    <citation type="journal article" date="2019" name="Int. J. Syst. Evol. Microbiol.">
        <title>The Global Catalogue of Microorganisms (GCM) 10K type strain sequencing project: providing services to taxonomists for standard genome sequencing and annotation.</title>
        <authorList>
            <consortium name="The Broad Institute Genomics Platform"/>
            <consortium name="The Broad Institute Genome Sequencing Center for Infectious Disease"/>
            <person name="Wu L."/>
            <person name="Ma J."/>
        </authorList>
    </citation>
    <scope>NUCLEOTIDE SEQUENCE [LARGE SCALE GENOMIC DNA]</scope>
    <source>
        <strain evidence="2">KCTC 42730</strain>
    </source>
</reference>